<dbReference type="SMART" id="SM00506">
    <property type="entry name" value="A1pp"/>
    <property type="match status" value="2"/>
</dbReference>
<feature type="domain" description="Macro" evidence="7">
    <location>
        <begin position="323"/>
        <end position="509"/>
    </location>
</feature>
<evidence type="ECO:0000259" key="7">
    <source>
        <dbReference type="PROSITE" id="PS51154"/>
    </source>
</evidence>
<sequence length="1203" mass="136136">MSQTIVPISVGAQSYLPGEVQQTIRKCIASKSDKLADFIRRFGSAIVQHCKKEYKVEIILSENNVLLAGLNSSNIEACETYVKLYIKERRRFVRIPSQRWPLTKKEIRYVTDVGKCVVAMHSLDSVRIHETNLHRWLNPYGSLEFRINEAGSDVNTDLLILLTDDKFSPLCCTDDIMRFLILKTVHTAQLGSAYSHKLDETNMLDSFRCTEVWTVVCTHTDRAMCFDIINNTNLRKAFQKIVEHAIKMRFAEICVLSSVEDEFKGEMRIRDIVKMLVMATNPLNTNPTERVSVDVKVKNKDIMEAKDAIDTEFKKSYRVYEKFPKSNSSRGKSIAIKSKKGNIQDANAEVIVNTTTTALTFSGKCGSAIKVATGEEIEEECRNRYPNGIPECSVVYTWSYKLKKLNDVKYIFHTALPKYTMFNETKVKEVVKKCLYLAEELDCKSIAIPALGVGGLGYPRRESAFYTYEAIKEYGLENLQTNLCTIQIILSSDDEATCKAFDNEESRRRQKIPLPSTPVSYGAPILRRCLEQRPQTCVRIMLTKAATCPAYAVKIKFKSGVSSIEIIDARKQTWNDSIKLPIQIGTDVQQDLAKQLYEERITHLIWNLETKMNIPTQHLVSKIVDLLENMAGSEHLKYLRIVDVLVNESMFDGLKAELTNWEITYETEEPTHFLELIAESRESLKSAQGIVGSILHERRQIPTTSQTSDKYSKASALSTYVPGNYPSKRDHENTSKKLTLQADLPSSSRENKLSTKDDPTYDTIDESNVSSATKQSTENSEENDYKHTYETIADVSSLQPFNHAQSYSSSQNAIPQDGIAKYKTPVPGVHLSETQDVSVEKSTSGTPLTTSQKNQPSIFEVSACINTGIIDYLTEQDLLHDWIASVQTKYNVDICQNEAGYSVFGSLDDIVKFEHHLENGLNDLTINKKQNKQTIEEDYYSRDDIDKFLALAEQETVTFNTNKEAKRALDIHINKFEDIYMTCKDNTISIFGSPANVAKAFHSLSPCSSWTCLKFQIPISKVIFTVLQGDIRNVGTEFIAVSSTAKMTKQKGAGKNISDMLGENYMKECSMSIQNDGVLRYAECRVIKSGLCVRRWIGNVTLPTYTESQTNPKWEHVLMEAYSKCLFTADRKQCATMAMTCIGSEGGFPLKDCVDYLCQSLEALKPTHLKQILLVEITQEHFEKISRLITGRKTWTRKKESRV</sequence>
<dbReference type="GO" id="GO:0005634">
    <property type="term" value="C:nucleus"/>
    <property type="evidence" value="ECO:0007669"/>
    <property type="project" value="UniProtKB-SubCell"/>
</dbReference>
<evidence type="ECO:0000256" key="2">
    <source>
        <dbReference type="ARBA" id="ARBA00022676"/>
    </source>
</evidence>
<dbReference type="GO" id="GO:0010629">
    <property type="term" value="P:negative regulation of gene expression"/>
    <property type="evidence" value="ECO:0007669"/>
    <property type="project" value="TreeGrafter"/>
</dbReference>
<protein>
    <recommendedName>
        <fullName evidence="7">Macro domain-containing protein</fullName>
    </recommendedName>
</protein>
<comment type="caution">
    <text evidence="8">The sequence shown here is derived from an EMBL/GenBank/DDBJ whole genome shotgun (WGS) entry which is preliminary data.</text>
</comment>
<dbReference type="Proteomes" id="UP000828390">
    <property type="component" value="Unassembled WGS sequence"/>
</dbReference>
<name>A0A9D4EWY3_DREPO</name>
<proteinExistence type="predicted"/>
<evidence type="ECO:0000256" key="5">
    <source>
        <dbReference type="ARBA" id="ARBA00023242"/>
    </source>
</evidence>
<keyword evidence="2" id="KW-0328">Glycosyltransferase</keyword>
<dbReference type="EMBL" id="JAIWYP010000008">
    <property type="protein sequence ID" value="KAH3786928.1"/>
    <property type="molecule type" value="Genomic_DNA"/>
</dbReference>
<evidence type="ECO:0000256" key="6">
    <source>
        <dbReference type="SAM" id="MobiDB-lite"/>
    </source>
</evidence>
<evidence type="ECO:0000313" key="8">
    <source>
        <dbReference type="EMBL" id="KAH3786928.1"/>
    </source>
</evidence>
<gene>
    <name evidence="8" type="ORF">DPMN_165046</name>
</gene>
<dbReference type="Gene3D" id="3.40.220.10">
    <property type="entry name" value="Leucine Aminopeptidase, subunit E, domain 1"/>
    <property type="match status" value="2"/>
</dbReference>
<dbReference type="AlphaFoldDB" id="A0A9D4EWY3"/>
<evidence type="ECO:0000256" key="1">
    <source>
        <dbReference type="ARBA" id="ARBA00004123"/>
    </source>
</evidence>
<dbReference type="InterPro" id="IPR052056">
    <property type="entry name" value="Mono-ARTD/PARP"/>
</dbReference>
<reference evidence="8" key="1">
    <citation type="journal article" date="2019" name="bioRxiv">
        <title>The Genome of the Zebra Mussel, Dreissena polymorpha: A Resource for Invasive Species Research.</title>
        <authorList>
            <person name="McCartney M.A."/>
            <person name="Auch B."/>
            <person name="Kono T."/>
            <person name="Mallez S."/>
            <person name="Zhang Y."/>
            <person name="Obille A."/>
            <person name="Becker A."/>
            <person name="Abrahante J.E."/>
            <person name="Garbe J."/>
            <person name="Badalamenti J.P."/>
            <person name="Herman A."/>
            <person name="Mangelson H."/>
            <person name="Liachko I."/>
            <person name="Sullivan S."/>
            <person name="Sone E.D."/>
            <person name="Koren S."/>
            <person name="Silverstein K.A.T."/>
            <person name="Beckman K.B."/>
            <person name="Gohl D.M."/>
        </authorList>
    </citation>
    <scope>NUCLEOTIDE SEQUENCE</scope>
    <source>
        <strain evidence="8">Duluth1</strain>
        <tissue evidence="8">Whole animal</tissue>
    </source>
</reference>
<dbReference type="InterPro" id="IPR043472">
    <property type="entry name" value="Macro_dom-like"/>
</dbReference>
<dbReference type="PROSITE" id="PS51154">
    <property type="entry name" value="MACRO"/>
    <property type="match status" value="1"/>
</dbReference>
<evidence type="ECO:0000256" key="4">
    <source>
        <dbReference type="ARBA" id="ARBA00023027"/>
    </source>
</evidence>
<evidence type="ECO:0000256" key="3">
    <source>
        <dbReference type="ARBA" id="ARBA00022679"/>
    </source>
</evidence>
<dbReference type="OrthoDB" id="6056918at2759"/>
<dbReference type="GO" id="GO:0005737">
    <property type="term" value="C:cytoplasm"/>
    <property type="evidence" value="ECO:0007669"/>
    <property type="project" value="TreeGrafter"/>
</dbReference>
<feature type="compositionally biased region" description="Polar residues" evidence="6">
    <location>
        <begin position="766"/>
        <end position="778"/>
    </location>
</feature>
<comment type="subcellular location">
    <subcellularLocation>
        <location evidence="1">Nucleus</location>
    </subcellularLocation>
</comment>
<keyword evidence="4" id="KW-0520">NAD</keyword>
<dbReference type="PANTHER" id="PTHR14453">
    <property type="entry name" value="PARP/ZINC FINGER CCCH TYPE DOMAIN CONTAINING PROTEIN"/>
    <property type="match status" value="1"/>
</dbReference>
<feature type="region of interest" description="Disordered" evidence="6">
    <location>
        <begin position="720"/>
        <end position="784"/>
    </location>
</feature>
<dbReference type="Pfam" id="PF01661">
    <property type="entry name" value="Macro"/>
    <property type="match status" value="2"/>
</dbReference>
<reference evidence="8" key="2">
    <citation type="submission" date="2020-11" db="EMBL/GenBank/DDBJ databases">
        <authorList>
            <person name="McCartney M.A."/>
            <person name="Auch B."/>
            <person name="Kono T."/>
            <person name="Mallez S."/>
            <person name="Becker A."/>
            <person name="Gohl D.M."/>
            <person name="Silverstein K.A.T."/>
            <person name="Koren S."/>
            <person name="Bechman K.B."/>
            <person name="Herman A."/>
            <person name="Abrahante J.E."/>
            <person name="Garbe J."/>
        </authorList>
    </citation>
    <scope>NUCLEOTIDE SEQUENCE</scope>
    <source>
        <strain evidence="8">Duluth1</strain>
        <tissue evidence="8">Whole animal</tissue>
    </source>
</reference>
<keyword evidence="3" id="KW-0808">Transferase</keyword>
<dbReference type="InterPro" id="IPR002589">
    <property type="entry name" value="Macro_dom"/>
</dbReference>
<evidence type="ECO:0000313" key="9">
    <source>
        <dbReference type="Proteomes" id="UP000828390"/>
    </source>
</evidence>
<keyword evidence="9" id="KW-1185">Reference proteome</keyword>
<dbReference type="GO" id="GO:0016757">
    <property type="term" value="F:glycosyltransferase activity"/>
    <property type="evidence" value="ECO:0007669"/>
    <property type="project" value="UniProtKB-KW"/>
</dbReference>
<accession>A0A9D4EWY3</accession>
<keyword evidence="5" id="KW-0539">Nucleus</keyword>
<organism evidence="8 9">
    <name type="scientific">Dreissena polymorpha</name>
    <name type="common">Zebra mussel</name>
    <name type="synonym">Mytilus polymorpha</name>
    <dbReference type="NCBI Taxonomy" id="45954"/>
    <lineage>
        <taxon>Eukaryota</taxon>
        <taxon>Metazoa</taxon>
        <taxon>Spiralia</taxon>
        <taxon>Lophotrochozoa</taxon>
        <taxon>Mollusca</taxon>
        <taxon>Bivalvia</taxon>
        <taxon>Autobranchia</taxon>
        <taxon>Heteroconchia</taxon>
        <taxon>Euheterodonta</taxon>
        <taxon>Imparidentia</taxon>
        <taxon>Neoheterodontei</taxon>
        <taxon>Myida</taxon>
        <taxon>Dreissenoidea</taxon>
        <taxon>Dreissenidae</taxon>
        <taxon>Dreissena</taxon>
    </lineage>
</organism>
<dbReference type="SUPFAM" id="SSF52949">
    <property type="entry name" value="Macro domain-like"/>
    <property type="match status" value="2"/>
</dbReference>
<dbReference type="PANTHER" id="PTHR14453:SF67">
    <property type="entry name" value="POLY [ADP-RIBOSE] POLYMERASE"/>
    <property type="match status" value="1"/>
</dbReference>
<feature type="compositionally biased region" description="Basic and acidic residues" evidence="6">
    <location>
        <begin position="749"/>
        <end position="759"/>
    </location>
</feature>
<dbReference type="GO" id="GO:0003714">
    <property type="term" value="F:transcription corepressor activity"/>
    <property type="evidence" value="ECO:0007669"/>
    <property type="project" value="TreeGrafter"/>
</dbReference>